<evidence type="ECO:0000259" key="6">
    <source>
        <dbReference type="PROSITE" id="PS50157"/>
    </source>
</evidence>
<dbReference type="SMART" id="SM00355">
    <property type="entry name" value="ZnF_C2H2"/>
    <property type="match status" value="7"/>
</dbReference>
<evidence type="ECO:0000313" key="7">
    <source>
        <dbReference type="EMBL" id="CAG7829250.1"/>
    </source>
</evidence>
<feature type="domain" description="C2H2-type" evidence="6">
    <location>
        <begin position="415"/>
        <end position="440"/>
    </location>
</feature>
<protein>
    <recommendedName>
        <fullName evidence="6">C2H2-type domain-containing protein</fullName>
    </recommendedName>
</protein>
<keyword evidence="8" id="KW-1185">Reference proteome</keyword>
<dbReference type="Proteomes" id="UP000708208">
    <property type="component" value="Unassembled WGS sequence"/>
</dbReference>
<dbReference type="PROSITE" id="PS50157">
    <property type="entry name" value="ZINC_FINGER_C2H2_2"/>
    <property type="match status" value="4"/>
</dbReference>
<dbReference type="PANTHER" id="PTHR24379">
    <property type="entry name" value="KRAB AND ZINC FINGER DOMAIN-CONTAINING"/>
    <property type="match status" value="1"/>
</dbReference>
<proteinExistence type="predicted"/>
<feature type="domain" description="C2H2-type" evidence="6">
    <location>
        <begin position="446"/>
        <end position="468"/>
    </location>
</feature>
<dbReference type="InterPro" id="IPR013087">
    <property type="entry name" value="Znf_C2H2_type"/>
</dbReference>
<name>A0A8J2LV68_9HEXA</name>
<evidence type="ECO:0000256" key="4">
    <source>
        <dbReference type="ARBA" id="ARBA00022833"/>
    </source>
</evidence>
<evidence type="ECO:0000256" key="1">
    <source>
        <dbReference type="ARBA" id="ARBA00022723"/>
    </source>
</evidence>
<gene>
    <name evidence="7" type="ORF">AFUS01_LOCUS39124</name>
</gene>
<keyword evidence="1" id="KW-0479">Metal-binding</keyword>
<dbReference type="GO" id="GO:0008270">
    <property type="term" value="F:zinc ion binding"/>
    <property type="evidence" value="ECO:0007669"/>
    <property type="project" value="UniProtKB-KW"/>
</dbReference>
<sequence>MSFLLPNFESREGLTYLQNEILRLQDLCAENFGKIDELRKENKKLQEIHTELKETTSDLAYSLAECPWWQKESLQSAVKILASFAQKIQYILELPTFIDPVEQLNRNGGFDRCEIAKILKRRSSKAAVTTPFVRTCGKCKKRFYKVSNYEIHKRIHPVTSRKLRCKVCTETFSSFVQMKIHLKNFHSFVSGADEDTYSSLRQILQKNHVEVLRFFKCKYCDLACSSMPSLKRHIGSCRSMMVLDRTTKLSHGKGIPVIPKITESPAIIETSNNSPADPTIPLLVHEDTSEDDDEDMKPVTEEILTEAVNSSSTPITIISSTTEKPEELKEDDAAVPGPTLTIAQAPVRLATMHSFSISSPTYRSGEGGEGAEGGSSNVLQDPAAYFLTSSSSSVESEVETSVIQEPDTGECLRKFICTHHQCLKAFSTRGKLAHHRKSHTKGSVLLSCQFCGKEFHDKYRMKTHWLSHCPDGLTHKPVYRCLECGKFHRNLNELADHSQKAHSVSQLRKPLYSCASCGFTTNFRRKFDVHLKRKCKGRQVVEVLPQEGRRHYCYPAVALKSVETCTSSTSNSVNN</sequence>
<dbReference type="PANTHER" id="PTHR24379:SF121">
    <property type="entry name" value="C2H2-TYPE DOMAIN-CONTAINING PROTEIN"/>
    <property type="match status" value="1"/>
</dbReference>
<evidence type="ECO:0000256" key="3">
    <source>
        <dbReference type="ARBA" id="ARBA00022771"/>
    </source>
</evidence>
<dbReference type="AlphaFoldDB" id="A0A8J2LV68"/>
<dbReference type="PROSITE" id="PS00028">
    <property type="entry name" value="ZINC_FINGER_C2H2_1"/>
    <property type="match status" value="4"/>
</dbReference>
<evidence type="ECO:0000256" key="2">
    <source>
        <dbReference type="ARBA" id="ARBA00022737"/>
    </source>
</evidence>
<organism evidence="7 8">
    <name type="scientific">Allacma fusca</name>
    <dbReference type="NCBI Taxonomy" id="39272"/>
    <lineage>
        <taxon>Eukaryota</taxon>
        <taxon>Metazoa</taxon>
        <taxon>Ecdysozoa</taxon>
        <taxon>Arthropoda</taxon>
        <taxon>Hexapoda</taxon>
        <taxon>Collembola</taxon>
        <taxon>Symphypleona</taxon>
        <taxon>Sminthuridae</taxon>
        <taxon>Allacma</taxon>
    </lineage>
</organism>
<feature type="domain" description="C2H2-type" evidence="6">
    <location>
        <begin position="479"/>
        <end position="507"/>
    </location>
</feature>
<keyword evidence="3 5" id="KW-0863">Zinc-finger</keyword>
<accession>A0A8J2LV68</accession>
<keyword evidence="2" id="KW-0677">Repeat</keyword>
<dbReference type="EMBL" id="CAJVCH010550689">
    <property type="protein sequence ID" value="CAG7829250.1"/>
    <property type="molecule type" value="Genomic_DNA"/>
</dbReference>
<keyword evidence="4" id="KW-0862">Zinc</keyword>
<comment type="caution">
    <text evidence="7">The sequence shown here is derived from an EMBL/GenBank/DDBJ whole genome shotgun (WGS) entry which is preliminary data.</text>
</comment>
<reference evidence="7" key="1">
    <citation type="submission" date="2021-06" db="EMBL/GenBank/DDBJ databases">
        <authorList>
            <person name="Hodson N. C."/>
            <person name="Mongue J. A."/>
            <person name="Jaron S. K."/>
        </authorList>
    </citation>
    <scope>NUCLEOTIDE SEQUENCE</scope>
</reference>
<feature type="domain" description="C2H2-type" evidence="6">
    <location>
        <begin position="134"/>
        <end position="156"/>
    </location>
</feature>
<evidence type="ECO:0000256" key="5">
    <source>
        <dbReference type="PROSITE-ProRule" id="PRU00042"/>
    </source>
</evidence>
<evidence type="ECO:0000313" key="8">
    <source>
        <dbReference type="Proteomes" id="UP000708208"/>
    </source>
</evidence>